<keyword evidence="14" id="KW-0829">Tyrosine-protein kinase</keyword>
<keyword evidence="8 16" id="KW-0812">Transmembrane</keyword>
<dbReference type="InterPro" id="IPR027417">
    <property type="entry name" value="P-loop_NTPase"/>
</dbReference>
<comment type="caution">
    <text evidence="19">The sequence shown here is derived from an EMBL/GenBank/DDBJ whole genome shotgun (WGS) entry which is preliminary data.</text>
</comment>
<dbReference type="PANTHER" id="PTHR32309:SF13">
    <property type="entry name" value="FERRIC ENTEROBACTIN TRANSPORT PROTEIN FEPE"/>
    <property type="match status" value="1"/>
</dbReference>
<comment type="catalytic activity">
    <reaction evidence="15">
        <text>L-tyrosyl-[protein] + ATP = O-phospho-L-tyrosyl-[protein] + ADP + H(+)</text>
        <dbReference type="Rhea" id="RHEA:10596"/>
        <dbReference type="Rhea" id="RHEA-COMP:10136"/>
        <dbReference type="Rhea" id="RHEA-COMP:20101"/>
        <dbReference type="ChEBI" id="CHEBI:15378"/>
        <dbReference type="ChEBI" id="CHEBI:30616"/>
        <dbReference type="ChEBI" id="CHEBI:46858"/>
        <dbReference type="ChEBI" id="CHEBI:61978"/>
        <dbReference type="ChEBI" id="CHEBI:456216"/>
        <dbReference type="EC" id="2.7.10.2"/>
    </reaction>
</comment>
<keyword evidence="13 16" id="KW-0472">Membrane</keyword>
<keyword evidence="5" id="KW-1003">Cell membrane</keyword>
<comment type="subcellular location">
    <subcellularLocation>
        <location evidence="1">Cell inner membrane</location>
        <topology evidence="1">Multi-pass membrane protein</topology>
    </subcellularLocation>
</comment>
<evidence type="ECO:0000256" key="10">
    <source>
        <dbReference type="ARBA" id="ARBA00022777"/>
    </source>
</evidence>
<sequence>MERQIIAPALPASTGASGPRIGLSDLGWLIRRQFWPMVIVIILVMGATTAILMRTPNSYTSTAAMALTVSETRVSRANSQLEAFDVTSARVQTEIDILRSRDFAASVAESLNLFDNKAFIGEADPNKLTPEQKAAVLDRLLASYTIYRTGESLVLNVTATADSPELAAGIANTVVTAYITRSSRDDQVQLETWVSFLRNRVEQLGQDLSESEQALGDIIRSNNLDDASLPTKLLAERNNAADIIAVLQGDPRNAEEIARRQEALELYEEQLAARTRAELARKRQERVVDLLATRYQTATERLNELEPQLDFVSQSARQVTMAEVPTRPSFPNRPATLAVAFAGSFILAFLVALLLNSMSRQVWSSEQAREITGLPTMGNIPRVRSRGAMQLRMPGWVLMIPRFSAFAESLRALLTILTNSSNHRGKRVLMVTSPMQREGKSTIAASLAVTAARDGLGVLLVDLDQRRPETFRLLGVTGQRVNIEDLLMKRLPLSDAIQKVEDGNGLSLLALNIADRWNPRMVEQFGEKVLKPLREEYDLIIFDTPPAMLSADTGRLGGLADEALVVVSMGKTSTRALAAAVERLIVSGVNVVGTVINSIEHNRGGIADHGGSGRTF</sequence>
<evidence type="ECO:0000256" key="4">
    <source>
        <dbReference type="ARBA" id="ARBA00011903"/>
    </source>
</evidence>
<keyword evidence="11" id="KW-0067">ATP-binding</keyword>
<comment type="similarity">
    <text evidence="2">Belongs to the CpsD/CapB family.</text>
</comment>
<dbReference type="InterPro" id="IPR050445">
    <property type="entry name" value="Bact_polysacc_biosynth/exp"/>
</dbReference>
<dbReference type="Pfam" id="PF13614">
    <property type="entry name" value="AAA_31"/>
    <property type="match status" value="1"/>
</dbReference>
<evidence type="ECO:0000259" key="18">
    <source>
        <dbReference type="Pfam" id="PF13614"/>
    </source>
</evidence>
<evidence type="ECO:0000256" key="8">
    <source>
        <dbReference type="ARBA" id="ARBA00022692"/>
    </source>
</evidence>
<evidence type="ECO:0000256" key="16">
    <source>
        <dbReference type="SAM" id="Phobius"/>
    </source>
</evidence>
<keyword evidence="12 16" id="KW-1133">Transmembrane helix</keyword>
<evidence type="ECO:0000256" key="14">
    <source>
        <dbReference type="ARBA" id="ARBA00023137"/>
    </source>
</evidence>
<evidence type="ECO:0000256" key="6">
    <source>
        <dbReference type="ARBA" id="ARBA00022519"/>
    </source>
</evidence>
<dbReference type="PANTHER" id="PTHR32309">
    <property type="entry name" value="TYROSINE-PROTEIN KINASE"/>
    <property type="match status" value="1"/>
</dbReference>
<evidence type="ECO:0000256" key="3">
    <source>
        <dbReference type="ARBA" id="ARBA00008883"/>
    </source>
</evidence>
<keyword evidence="20" id="KW-1185">Reference proteome</keyword>
<dbReference type="Pfam" id="PF02706">
    <property type="entry name" value="Wzz"/>
    <property type="match status" value="1"/>
</dbReference>
<dbReference type="SUPFAM" id="SSF52540">
    <property type="entry name" value="P-loop containing nucleoside triphosphate hydrolases"/>
    <property type="match status" value="1"/>
</dbReference>
<dbReference type="Gene3D" id="3.40.50.300">
    <property type="entry name" value="P-loop containing nucleotide triphosphate hydrolases"/>
    <property type="match status" value="1"/>
</dbReference>
<dbReference type="InterPro" id="IPR003856">
    <property type="entry name" value="LPS_length_determ_N"/>
</dbReference>
<keyword evidence="9" id="KW-0547">Nucleotide-binding</keyword>
<evidence type="ECO:0000256" key="13">
    <source>
        <dbReference type="ARBA" id="ARBA00023136"/>
    </source>
</evidence>
<dbReference type="InterPro" id="IPR025669">
    <property type="entry name" value="AAA_dom"/>
</dbReference>
<dbReference type="EC" id="2.7.10.2" evidence="4"/>
<organism evidence="19 20">
    <name type="scientific">Paracoccus fontiphilus</name>
    <dbReference type="NCBI Taxonomy" id="1815556"/>
    <lineage>
        <taxon>Bacteria</taxon>
        <taxon>Pseudomonadati</taxon>
        <taxon>Pseudomonadota</taxon>
        <taxon>Alphaproteobacteria</taxon>
        <taxon>Rhodobacterales</taxon>
        <taxon>Paracoccaceae</taxon>
        <taxon>Paracoccus</taxon>
    </lineage>
</organism>
<evidence type="ECO:0000256" key="2">
    <source>
        <dbReference type="ARBA" id="ARBA00007316"/>
    </source>
</evidence>
<keyword evidence="10" id="KW-0418">Kinase</keyword>
<name>A0ABV7IHX7_9RHOB</name>
<keyword evidence="7" id="KW-0808">Transferase</keyword>
<feature type="domain" description="Polysaccharide chain length determinant N-terminal" evidence="17">
    <location>
        <begin position="22"/>
        <end position="110"/>
    </location>
</feature>
<evidence type="ECO:0000313" key="19">
    <source>
        <dbReference type="EMBL" id="MFC3168785.1"/>
    </source>
</evidence>
<feature type="transmembrane region" description="Helical" evidence="16">
    <location>
        <begin position="335"/>
        <end position="355"/>
    </location>
</feature>
<accession>A0ABV7IHX7</accession>
<comment type="similarity">
    <text evidence="3">Belongs to the etk/wzc family.</text>
</comment>
<evidence type="ECO:0000256" key="15">
    <source>
        <dbReference type="ARBA" id="ARBA00051245"/>
    </source>
</evidence>
<dbReference type="Proteomes" id="UP001595557">
    <property type="component" value="Unassembled WGS sequence"/>
</dbReference>
<dbReference type="InterPro" id="IPR005702">
    <property type="entry name" value="Wzc-like_C"/>
</dbReference>
<evidence type="ECO:0000256" key="7">
    <source>
        <dbReference type="ARBA" id="ARBA00022679"/>
    </source>
</evidence>
<evidence type="ECO:0000313" key="20">
    <source>
        <dbReference type="Proteomes" id="UP001595557"/>
    </source>
</evidence>
<evidence type="ECO:0000256" key="12">
    <source>
        <dbReference type="ARBA" id="ARBA00022989"/>
    </source>
</evidence>
<evidence type="ECO:0000256" key="11">
    <source>
        <dbReference type="ARBA" id="ARBA00022840"/>
    </source>
</evidence>
<gene>
    <name evidence="19" type="ORF">ACFOD7_12075</name>
</gene>
<feature type="domain" description="AAA" evidence="18">
    <location>
        <begin position="439"/>
        <end position="577"/>
    </location>
</feature>
<evidence type="ECO:0000256" key="9">
    <source>
        <dbReference type="ARBA" id="ARBA00022741"/>
    </source>
</evidence>
<evidence type="ECO:0000256" key="1">
    <source>
        <dbReference type="ARBA" id="ARBA00004429"/>
    </source>
</evidence>
<dbReference type="EMBL" id="JBHRTE010000048">
    <property type="protein sequence ID" value="MFC3168785.1"/>
    <property type="molecule type" value="Genomic_DNA"/>
</dbReference>
<dbReference type="CDD" id="cd05387">
    <property type="entry name" value="BY-kinase"/>
    <property type="match status" value="1"/>
</dbReference>
<keyword evidence="6" id="KW-0997">Cell inner membrane</keyword>
<protein>
    <recommendedName>
        <fullName evidence="4">non-specific protein-tyrosine kinase</fullName>
        <ecNumber evidence="4">2.7.10.2</ecNumber>
    </recommendedName>
</protein>
<reference evidence="20" key="1">
    <citation type="journal article" date="2019" name="Int. J. Syst. Evol. Microbiol.">
        <title>The Global Catalogue of Microorganisms (GCM) 10K type strain sequencing project: providing services to taxonomists for standard genome sequencing and annotation.</title>
        <authorList>
            <consortium name="The Broad Institute Genomics Platform"/>
            <consortium name="The Broad Institute Genome Sequencing Center for Infectious Disease"/>
            <person name="Wu L."/>
            <person name="Ma J."/>
        </authorList>
    </citation>
    <scope>NUCLEOTIDE SEQUENCE [LARGE SCALE GENOMIC DNA]</scope>
    <source>
        <strain evidence="20">KCTC 52239</strain>
    </source>
</reference>
<proteinExistence type="inferred from homology"/>
<evidence type="ECO:0000259" key="17">
    <source>
        <dbReference type="Pfam" id="PF02706"/>
    </source>
</evidence>
<evidence type="ECO:0000256" key="5">
    <source>
        <dbReference type="ARBA" id="ARBA00022475"/>
    </source>
</evidence>
<feature type="transmembrane region" description="Helical" evidence="16">
    <location>
        <begin position="34"/>
        <end position="53"/>
    </location>
</feature>